<feature type="domain" description="C2H2-type" evidence="16">
    <location>
        <begin position="1540"/>
        <end position="1567"/>
    </location>
</feature>
<feature type="domain" description="C2H2-type" evidence="16">
    <location>
        <begin position="1314"/>
        <end position="1341"/>
    </location>
</feature>
<proteinExistence type="inferred from homology"/>
<dbReference type="Pfam" id="PF00096">
    <property type="entry name" value="zf-C2H2"/>
    <property type="match status" value="13"/>
</dbReference>
<keyword evidence="11" id="KW-0238">DNA-binding</keyword>
<dbReference type="GO" id="GO:0000978">
    <property type="term" value="F:RNA polymerase II cis-regulatory region sequence-specific DNA binding"/>
    <property type="evidence" value="ECO:0007669"/>
    <property type="project" value="TreeGrafter"/>
</dbReference>
<dbReference type="FunFam" id="3.30.160.60:FF:000690">
    <property type="entry name" value="Zinc finger protein 354C"/>
    <property type="match status" value="1"/>
</dbReference>
<evidence type="ECO:0000313" key="18">
    <source>
        <dbReference type="Proteomes" id="UP001066276"/>
    </source>
</evidence>
<keyword evidence="5" id="KW-0479">Metal-binding</keyword>
<keyword evidence="3" id="KW-1017">Isopeptide bond</keyword>
<dbReference type="GO" id="GO:0005634">
    <property type="term" value="C:nucleus"/>
    <property type="evidence" value="ECO:0007669"/>
    <property type="project" value="UniProtKB-SubCell"/>
</dbReference>
<dbReference type="FunFam" id="3.30.160.60:FF:000038">
    <property type="entry name" value="Zinc finger protein 624"/>
    <property type="match status" value="1"/>
</dbReference>
<evidence type="ECO:0000256" key="2">
    <source>
        <dbReference type="ARBA" id="ARBA00006991"/>
    </source>
</evidence>
<organism evidence="17 18">
    <name type="scientific">Pleurodeles waltl</name>
    <name type="common">Iberian ribbed newt</name>
    <dbReference type="NCBI Taxonomy" id="8319"/>
    <lineage>
        <taxon>Eukaryota</taxon>
        <taxon>Metazoa</taxon>
        <taxon>Chordata</taxon>
        <taxon>Craniata</taxon>
        <taxon>Vertebrata</taxon>
        <taxon>Euteleostomi</taxon>
        <taxon>Amphibia</taxon>
        <taxon>Batrachia</taxon>
        <taxon>Caudata</taxon>
        <taxon>Salamandroidea</taxon>
        <taxon>Salamandridae</taxon>
        <taxon>Pleurodelinae</taxon>
        <taxon>Pleurodeles</taxon>
    </lineage>
</organism>
<keyword evidence="6" id="KW-0677">Repeat</keyword>
<dbReference type="PANTHER" id="PTHR24393">
    <property type="entry name" value="ZINC FINGER PROTEIN"/>
    <property type="match status" value="1"/>
</dbReference>
<feature type="domain" description="C2H2-type" evidence="16">
    <location>
        <begin position="1454"/>
        <end position="1481"/>
    </location>
</feature>
<feature type="domain" description="C2H2-type" evidence="16">
    <location>
        <begin position="1258"/>
        <end position="1285"/>
    </location>
</feature>
<keyword evidence="13" id="KW-0539">Nucleus</keyword>
<evidence type="ECO:0000313" key="17">
    <source>
        <dbReference type="EMBL" id="KAJ1168050.1"/>
    </source>
</evidence>
<feature type="domain" description="C2H2-type" evidence="16">
    <location>
        <begin position="1510"/>
        <end position="1537"/>
    </location>
</feature>
<feature type="domain" description="C2H2-type" evidence="16">
    <location>
        <begin position="1482"/>
        <end position="1509"/>
    </location>
</feature>
<feature type="domain" description="C2H2-type" evidence="16">
    <location>
        <begin position="1596"/>
        <end position="1623"/>
    </location>
</feature>
<accession>A0AAV7SVC3</accession>
<keyword evidence="9" id="KW-0832">Ubl conjugation</keyword>
<reference evidence="17" key="1">
    <citation type="journal article" date="2022" name="bioRxiv">
        <title>Sequencing and chromosome-scale assembly of the giantPleurodeles waltlgenome.</title>
        <authorList>
            <person name="Brown T."/>
            <person name="Elewa A."/>
            <person name="Iarovenko S."/>
            <person name="Subramanian E."/>
            <person name="Araus A.J."/>
            <person name="Petzold A."/>
            <person name="Susuki M."/>
            <person name="Suzuki K.-i.T."/>
            <person name="Hayashi T."/>
            <person name="Toyoda A."/>
            <person name="Oliveira C."/>
            <person name="Osipova E."/>
            <person name="Leigh N.D."/>
            <person name="Simon A."/>
            <person name="Yun M.H."/>
        </authorList>
    </citation>
    <scope>NUCLEOTIDE SEQUENCE</scope>
    <source>
        <strain evidence="17">20211129_DDA</strain>
        <tissue evidence="17">Liver</tissue>
    </source>
</reference>
<feature type="domain" description="C2H2-type" evidence="16">
    <location>
        <begin position="1286"/>
        <end position="1313"/>
    </location>
</feature>
<protein>
    <recommendedName>
        <fullName evidence="16">C2H2-type domain-containing protein</fullName>
    </recommendedName>
</protein>
<dbReference type="FunFam" id="3.30.160.60:FF:000624">
    <property type="entry name" value="zinc finger protein 697"/>
    <property type="match status" value="1"/>
</dbReference>
<evidence type="ECO:0000256" key="6">
    <source>
        <dbReference type="ARBA" id="ARBA00022737"/>
    </source>
</evidence>
<keyword evidence="18" id="KW-1185">Reference proteome</keyword>
<evidence type="ECO:0000256" key="10">
    <source>
        <dbReference type="ARBA" id="ARBA00023015"/>
    </source>
</evidence>
<keyword evidence="7 14" id="KW-0863">Zinc-finger</keyword>
<dbReference type="PANTHER" id="PTHR24393:SF158">
    <property type="entry name" value="C2H2-TYPE DOMAIN-CONTAINING PROTEIN"/>
    <property type="match status" value="1"/>
</dbReference>
<sequence length="1663" mass="186563">MNSSEESSDQSLVTLEGRERLESLTARSVAAVPEEIQMGANQEETLVGRVGMTESAVARFIIVNSEVIPLNEQGVESCLMDQPEHSRIESCENSKVCVVIVEPEKGESNDESKTMSNILAPEKKSRIDEGEDCFIVNHEHEMRMELSEVVCVSVEPDDRPITAEGEDCFIVNHHGYERGANTEHLEAVNVNLESETRSMTAGGAACIIECQRSESTRNAEEVCVTVEPEVISKIDDSGDCIIMTCSSQEMRTSTQPSKALCATVNLEDRLSDEGVECIIMTHSEKGKRESIESYKSLCATEEPEDGSKEDEGVDSTIIHHSEQDKSEGMESLKTMCVPVEPGDGPTSKRGVVCSIIKHSEQVKGEGREESKVRRVTVGPQDWSKTEDVQDCFIINHQECEEKMEDSKERRVTMKCKHVEQEQLYAMNRLQSEGQANLESSKAELSTLKPEGAKMVKDSKDCIIMQQPEPGRENSNNTSKKIDPERLVVVESEKYCARGHPMTSRSESFKAGVKAVKSEGRKRNGNRKETSGADLSDPGSREITRNSVEGRVTSKQQRLSMTVEWEKYSDMQPSEHEIEDNPENCKAGFLTVNPESPSEVMDWKASREHKTEPGRREESAVQFLGIKPEGQSEIDGCPVTSAIGHADRQEGTGIHKGGPVTVKSEHNRRIEGVEFSCKVDNPEPERKEVSVTMKQECLTKNEETERQHGIGHSEVESSVNIKNSTAVVLKVKAESGQTNSDWEKSFFISPLKPEIKDTFQNCGAGFVAVKSEHTRGDGPERTDSTAKLKEGIVTVEPEGRPMVNELGNAWIMGNENTESCQVKFGTVKPEKMSTIELRERTSSKSPNDPTRITSAENFKTGVATVNCKSIAGIEKYEDIKRTDNLAPDMRMNIKKGGVEFMNKRSQDRSISEDLNTENRKADLVTEKSEALSKTEGWVRPYIKDYLRSESRAGIDNHSLESVTVVPESMSKAGARVSSSTQDARDSNMQEGIEQYVHVAPQALEDNTFSNAGSALHKTQASLPYGVHLPSDIAHHSSPGEIHPQFESQTEKQCFVVVNNEIIPVIERVREDYGGDVPYSERMQSNTCSSSEEQDVFTTAASENDQRNKSKMVHGDFSKGLEPSRTLPGINTRQLLPFTASHSSVQEHNKIPWEPITSKENRLHQPLERESGFNKSFLNLITEEEPSACMFPEHQRGEVGSNAVNSGEYGGRFNSLSTTSLLQNLHPGQKPYACNECGKAFRFSANLQKHQQEHAREKLYPCVVCGKGFGTPSSLLWHQHMHSGESSYTCTVCGKSFGTASSLLWHQHVHTGEKPYPCANCEKSFRSQSNLYRHQQVHTEEMPYPCSMCERSFKDTSALQRHEEAHGGLKSYLLTAYDEGISDFSSMHRQELIHTDAKPYSCTDCVKNFNDPSALFRHKQVHTVAKPFSCTECEKTFPDPSSLHTHYRKHTGEKLHPCTECGKSFLSPSAMHRHEMLHTTERPYACSECGVSFKTLSNLHTHQRIHTGEKTYQCSECEKSFITQSALRKHQQMHIKHQEMPHPCPECRKRFIDLPSLHKHLRTHSGEKSFPCDECGKSFTLRKSLRIHYRIHTGEKPHSCPECGRRFSDPSSWRKHQRIHRREKPYLCTVCKKNFSDPLSLQKHQQIHAEEEEMSRHITFLPSLS</sequence>
<comment type="caution">
    <text evidence="17">The sequence shown here is derived from an EMBL/GenBank/DDBJ whole genome shotgun (WGS) entry which is preliminary data.</text>
</comment>
<feature type="compositionally biased region" description="Basic and acidic residues" evidence="15">
    <location>
        <begin position="515"/>
        <end position="530"/>
    </location>
</feature>
<evidence type="ECO:0000256" key="3">
    <source>
        <dbReference type="ARBA" id="ARBA00022499"/>
    </source>
</evidence>
<keyword evidence="4" id="KW-0597">Phosphoprotein</keyword>
<comment type="similarity">
    <text evidence="2">Belongs to the krueppel C2H2-type zinc-finger protein family.</text>
</comment>
<dbReference type="FunFam" id="3.30.160.60:FF:000016">
    <property type="entry name" value="zinc finger protein 37 homolog"/>
    <property type="match status" value="1"/>
</dbReference>
<evidence type="ECO:0000256" key="13">
    <source>
        <dbReference type="ARBA" id="ARBA00023242"/>
    </source>
</evidence>
<evidence type="ECO:0000256" key="9">
    <source>
        <dbReference type="ARBA" id="ARBA00022843"/>
    </source>
</evidence>
<dbReference type="FunFam" id="3.30.160.60:FF:002343">
    <property type="entry name" value="Zinc finger protein 33A"/>
    <property type="match status" value="1"/>
</dbReference>
<feature type="domain" description="C2H2-type" evidence="16">
    <location>
        <begin position="1568"/>
        <end position="1595"/>
    </location>
</feature>
<dbReference type="Gene3D" id="3.30.160.60">
    <property type="entry name" value="Classic Zinc Finger"/>
    <property type="match status" value="14"/>
</dbReference>
<evidence type="ECO:0000256" key="14">
    <source>
        <dbReference type="PROSITE-ProRule" id="PRU00042"/>
    </source>
</evidence>
<evidence type="ECO:0000256" key="5">
    <source>
        <dbReference type="ARBA" id="ARBA00022723"/>
    </source>
</evidence>
<dbReference type="PROSITE" id="PS00028">
    <property type="entry name" value="ZINC_FINGER_C2H2_1"/>
    <property type="match status" value="14"/>
</dbReference>
<feature type="domain" description="C2H2-type" evidence="16">
    <location>
        <begin position="1398"/>
        <end position="1425"/>
    </location>
</feature>
<feature type="domain" description="C2H2-type" evidence="16">
    <location>
        <begin position="1342"/>
        <end position="1369"/>
    </location>
</feature>
<keyword evidence="12" id="KW-0804">Transcription</keyword>
<evidence type="ECO:0000256" key="8">
    <source>
        <dbReference type="ARBA" id="ARBA00022833"/>
    </source>
</evidence>
<keyword evidence="8" id="KW-0862">Zinc</keyword>
<feature type="domain" description="C2H2-type" evidence="16">
    <location>
        <begin position="1426"/>
        <end position="1453"/>
    </location>
</feature>
<dbReference type="FunFam" id="3.30.160.60:FF:001049">
    <property type="entry name" value="zinc finger protein 319"/>
    <property type="match status" value="1"/>
</dbReference>
<keyword evidence="10" id="KW-0805">Transcription regulation</keyword>
<feature type="region of interest" description="Disordered" evidence="15">
    <location>
        <begin position="497"/>
        <end position="557"/>
    </location>
</feature>
<evidence type="ECO:0000259" key="16">
    <source>
        <dbReference type="PROSITE" id="PS50157"/>
    </source>
</evidence>
<dbReference type="SMART" id="SM00355">
    <property type="entry name" value="ZnF_C2H2"/>
    <property type="match status" value="14"/>
</dbReference>
<dbReference type="InterPro" id="IPR036236">
    <property type="entry name" value="Znf_C2H2_sf"/>
</dbReference>
<dbReference type="FunFam" id="3.30.160.60:FF:000100">
    <property type="entry name" value="Zinc finger 45-like"/>
    <property type="match status" value="1"/>
</dbReference>
<evidence type="ECO:0000256" key="11">
    <source>
        <dbReference type="ARBA" id="ARBA00023125"/>
    </source>
</evidence>
<dbReference type="EMBL" id="JANPWB010000007">
    <property type="protein sequence ID" value="KAJ1168050.1"/>
    <property type="molecule type" value="Genomic_DNA"/>
</dbReference>
<feature type="region of interest" description="Disordered" evidence="15">
    <location>
        <begin position="1100"/>
        <end position="1127"/>
    </location>
</feature>
<feature type="domain" description="C2H2-type" evidence="16">
    <location>
        <begin position="1624"/>
        <end position="1651"/>
    </location>
</feature>
<dbReference type="Proteomes" id="UP001066276">
    <property type="component" value="Chromosome 4_1"/>
</dbReference>
<dbReference type="FunFam" id="3.30.160.60:FF:001684">
    <property type="entry name" value="zinc finger protein 33B-like"/>
    <property type="match status" value="1"/>
</dbReference>
<evidence type="ECO:0000256" key="15">
    <source>
        <dbReference type="SAM" id="MobiDB-lite"/>
    </source>
</evidence>
<dbReference type="FunFam" id="3.30.160.60:FF:000706">
    <property type="entry name" value="Zinc finger protein"/>
    <property type="match status" value="1"/>
</dbReference>
<gene>
    <name evidence="17" type="ORF">NDU88_000005</name>
</gene>
<dbReference type="SUPFAM" id="SSF57667">
    <property type="entry name" value="beta-beta-alpha zinc fingers"/>
    <property type="match status" value="8"/>
</dbReference>
<comment type="subcellular location">
    <subcellularLocation>
        <location evidence="1">Nucleus</location>
    </subcellularLocation>
</comment>
<dbReference type="PROSITE" id="PS50157">
    <property type="entry name" value="ZINC_FINGER_C2H2_2"/>
    <property type="match status" value="14"/>
</dbReference>
<name>A0AAV7SVC3_PLEWA</name>
<dbReference type="FunFam" id="3.30.160.60:FF:000446">
    <property type="entry name" value="Zinc finger protein"/>
    <property type="match status" value="1"/>
</dbReference>
<evidence type="ECO:0000256" key="1">
    <source>
        <dbReference type="ARBA" id="ARBA00004123"/>
    </source>
</evidence>
<feature type="compositionally biased region" description="Basic and acidic residues" evidence="15">
    <location>
        <begin position="1102"/>
        <end position="1117"/>
    </location>
</feature>
<feature type="domain" description="C2H2-type" evidence="16">
    <location>
        <begin position="1230"/>
        <end position="1257"/>
    </location>
</feature>
<dbReference type="FunFam" id="3.30.160.60:FF:001437">
    <property type="entry name" value="Zinc finger protein 594"/>
    <property type="match status" value="1"/>
</dbReference>
<evidence type="ECO:0000256" key="7">
    <source>
        <dbReference type="ARBA" id="ARBA00022771"/>
    </source>
</evidence>
<evidence type="ECO:0000256" key="4">
    <source>
        <dbReference type="ARBA" id="ARBA00022553"/>
    </source>
</evidence>
<dbReference type="GO" id="GO:0001228">
    <property type="term" value="F:DNA-binding transcription activator activity, RNA polymerase II-specific"/>
    <property type="evidence" value="ECO:0007669"/>
    <property type="project" value="TreeGrafter"/>
</dbReference>
<dbReference type="GO" id="GO:0008270">
    <property type="term" value="F:zinc ion binding"/>
    <property type="evidence" value="ECO:0007669"/>
    <property type="project" value="UniProtKB-KW"/>
</dbReference>
<dbReference type="InterPro" id="IPR013087">
    <property type="entry name" value="Znf_C2H2_type"/>
</dbReference>
<evidence type="ECO:0000256" key="12">
    <source>
        <dbReference type="ARBA" id="ARBA00023163"/>
    </source>
</evidence>